<dbReference type="Gene3D" id="3.40.50.720">
    <property type="entry name" value="NAD(P)-binding Rossmann-like Domain"/>
    <property type="match status" value="1"/>
</dbReference>
<dbReference type="Gene3D" id="3.40.50.150">
    <property type="entry name" value="Vaccinia Virus protein VP39"/>
    <property type="match status" value="1"/>
</dbReference>
<dbReference type="Pfam" id="PF08421">
    <property type="entry name" value="Methyltransf_13"/>
    <property type="match status" value="1"/>
</dbReference>
<dbReference type="InterPro" id="IPR001173">
    <property type="entry name" value="Glyco_trans_2-like"/>
</dbReference>
<evidence type="ECO:0000259" key="3">
    <source>
        <dbReference type="Pfam" id="PF08484"/>
    </source>
</evidence>
<keyword evidence="5" id="KW-1185">Reference proteome</keyword>
<dbReference type="AlphaFoldDB" id="A0A8J3CD10"/>
<reference evidence="4" key="2">
    <citation type="submission" date="2020-09" db="EMBL/GenBank/DDBJ databases">
        <authorList>
            <person name="Sun Q."/>
            <person name="Zhou Y."/>
        </authorList>
    </citation>
    <scope>NUCLEOTIDE SEQUENCE</scope>
    <source>
        <strain evidence="4">CGMCC 4.5737</strain>
    </source>
</reference>
<dbReference type="Pfam" id="PF13489">
    <property type="entry name" value="Methyltransf_23"/>
    <property type="match status" value="1"/>
</dbReference>
<dbReference type="InterPro" id="IPR013691">
    <property type="entry name" value="MeTrfase_14"/>
</dbReference>
<dbReference type="SUPFAM" id="SSF53335">
    <property type="entry name" value="S-adenosyl-L-methionine-dependent methyltransferases"/>
    <property type="match status" value="1"/>
</dbReference>
<dbReference type="EMBL" id="BMMK01000008">
    <property type="protein sequence ID" value="GGM50828.1"/>
    <property type="molecule type" value="Genomic_DNA"/>
</dbReference>
<dbReference type="RefSeq" id="WP_189056611.1">
    <property type="nucleotide sequence ID" value="NZ_BMMK01000008.1"/>
</dbReference>
<accession>A0A8J3CD10</accession>
<feature type="domain" description="Glycosyltransferase 2-like" evidence="1">
    <location>
        <begin position="388"/>
        <end position="510"/>
    </location>
</feature>
<dbReference type="Proteomes" id="UP000637578">
    <property type="component" value="Unassembled WGS sequence"/>
</dbReference>
<comment type="caution">
    <text evidence="4">The sequence shown here is derived from an EMBL/GenBank/DDBJ whole genome shotgun (WGS) entry which is preliminary data.</text>
</comment>
<evidence type="ECO:0000259" key="1">
    <source>
        <dbReference type="Pfam" id="PF00535"/>
    </source>
</evidence>
<reference evidence="4" key="1">
    <citation type="journal article" date="2014" name="Int. J. Syst. Evol. Microbiol.">
        <title>Complete genome sequence of Corynebacterium casei LMG S-19264T (=DSM 44701T), isolated from a smear-ripened cheese.</title>
        <authorList>
            <consortium name="US DOE Joint Genome Institute (JGI-PGF)"/>
            <person name="Walter F."/>
            <person name="Albersmeier A."/>
            <person name="Kalinowski J."/>
            <person name="Ruckert C."/>
        </authorList>
    </citation>
    <scope>NUCLEOTIDE SEQUENCE</scope>
    <source>
        <strain evidence="4">CGMCC 4.5737</strain>
    </source>
</reference>
<evidence type="ECO:0008006" key="6">
    <source>
        <dbReference type="Google" id="ProtNLM"/>
    </source>
</evidence>
<dbReference type="PANTHER" id="PTHR43685">
    <property type="entry name" value="GLYCOSYLTRANSFERASE"/>
    <property type="match status" value="1"/>
</dbReference>
<dbReference type="InterPro" id="IPR029063">
    <property type="entry name" value="SAM-dependent_MTases_sf"/>
</dbReference>
<name>A0A8J3CD10_9PSEU</name>
<dbReference type="SUPFAM" id="SSF53448">
    <property type="entry name" value="Nucleotide-diphospho-sugar transferases"/>
    <property type="match status" value="1"/>
</dbReference>
<proteinExistence type="predicted"/>
<evidence type="ECO:0000313" key="4">
    <source>
        <dbReference type="EMBL" id="GGM50828.1"/>
    </source>
</evidence>
<dbReference type="Gene3D" id="6.20.50.110">
    <property type="entry name" value="Methyltransferase, zinc-binding domain"/>
    <property type="match status" value="1"/>
</dbReference>
<evidence type="ECO:0000313" key="5">
    <source>
        <dbReference type="Proteomes" id="UP000637578"/>
    </source>
</evidence>
<dbReference type="Pfam" id="PF08484">
    <property type="entry name" value="Methyltransf_14"/>
    <property type="match status" value="1"/>
</dbReference>
<dbReference type="InterPro" id="IPR038576">
    <property type="entry name" value="Methyltransf_Zn-bd_dom_put_sf"/>
</dbReference>
<dbReference type="Pfam" id="PF00535">
    <property type="entry name" value="Glycos_transf_2"/>
    <property type="match status" value="1"/>
</dbReference>
<dbReference type="InterPro" id="IPR050834">
    <property type="entry name" value="Glycosyltransf_2"/>
</dbReference>
<organism evidence="4 5">
    <name type="scientific">Longimycelium tulufanense</name>
    <dbReference type="NCBI Taxonomy" id="907463"/>
    <lineage>
        <taxon>Bacteria</taxon>
        <taxon>Bacillati</taxon>
        <taxon>Actinomycetota</taxon>
        <taxon>Actinomycetes</taxon>
        <taxon>Pseudonocardiales</taxon>
        <taxon>Pseudonocardiaceae</taxon>
        <taxon>Longimycelium</taxon>
    </lineage>
</organism>
<dbReference type="InterPro" id="IPR029044">
    <property type="entry name" value="Nucleotide-diphossugar_trans"/>
</dbReference>
<dbReference type="PANTHER" id="PTHR43685:SF2">
    <property type="entry name" value="GLYCOSYLTRANSFERASE 2-LIKE DOMAIN-CONTAINING PROTEIN"/>
    <property type="match status" value="1"/>
</dbReference>
<sequence length="679" mass="75265">MSRVACRGCSSPSGSVVLDLGEQPVCTEFPAVADTGPDRTHELRMWLCGSCGLAQLVADPGLPESAAGIEPAALRDQAAQAVDQLLAAGLVRPDTTVAEYRSPHGGAWTEHLVRHGMRPVWPGQRAELVVDSFGMMHEPDQAAAVAQRAESLTDDGVLALQFHSLQSIVRGRQWNVLRHGHFAYYSAHALVALLREVGLVPLQAWHFDLYGGTVLLTAGRHGEPHMSVSGLLQQERTHRITNPASVSRLQHFADDTVEQLRGWLEQNRAAGRKVIGYGAASRVVALLNCAGVDVDLLPAIADAAPGKQGCRLPGTSIPVISPEDLVSAQPDVVLVLLADLLPEIRASLSELDRPDVRWAVAEPRVVEVPRPEQAAPALVGRAAPPITVGLPVRNGEPYLYEALDTLLAQQDADFELHIADNCSDDATEEICRAYAEKDERVRYHRRERNVGVTDNHNRLVRDARSPYFTWAASDDAYHPDRLTRLLEALRADPSAVLSFTAARQIDAEGQAIGEWRNPCRTDHPDPIVRITDLIALEHENYHCYGLVRREALLRTSLLPPVKNNDRILVAELALHGRFAEVDEDLLWHRLHDRRLTQRTTARQWYLEQRSGPPPRVVLPDVEEALWYLRAVVRSPLPARDRARAMLALRPWFRRRARPMARNVARLVIERAGLGQTRRG</sequence>
<gene>
    <name evidence="4" type="ORF">GCM10012275_22120</name>
</gene>
<dbReference type="Gene3D" id="3.90.550.10">
    <property type="entry name" value="Spore Coat Polysaccharide Biosynthesis Protein SpsA, Chain A"/>
    <property type="match status" value="1"/>
</dbReference>
<dbReference type="InterPro" id="IPR013630">
    <property type="entry name" value="Methyltransf_Zn-bd_dom_put"/>
</dbReference>
<feature type="domain" description="Methyltransferase putative zinc binding" evidence="2">
    <location>
        <begin position="6"/>
        <end position="56"/>
    </location>
</feature>
<feature type="domain" description="C-methyltransferase" evidence="3">
    <location>
        <begin position="210"/>
        <end position="361"/>
    </location>
</feature>
<protein>
    <recommendedName>
        <fullName evidence="6">Glycosyltransferase 2-like domain-containing protein</fullName>
    </recommendedName>
</protein>
<evidence type="ECO:0000259" key="2">
    <source>
        <dbReference type="Pfam" id="PF08421"/>
    </source>
</evidence>